<evidence type="ECO:0000313" key="2">
    <source>
        <dbReference type="EMBL" id="ASG20953.1"/>
    </source>
</evidence>
<gene>
    <name evidence="2" type="ORF">Y958_09065</name>
</gene>
<dbReference type="KEGG" id="nao:Y958_09065"/>
<feature type="repeat" description="TPR" evidence="1">
    <location>
        <begin position="184"/>
        <end position="217"/>
    </location>
</feature>
<name>A0A248JQC0_9PROT</name>
<dbReference type="Pfam" id="PF13432">
    <property type="entry name" value="TPR_16"/>
    <property type="match status" value="4"/>
</dbReference>
<dbReference type="Gene3D" id="1.25.40.10">
    <property type="entry name" value="Tetratricopeptide repeat domain"/>
    <property type="match status" value="1"/>
</dbReference>
<dbReference type="PANTHER" id="PTHR44809:SF1">
    <property type="entry name" value="PROTEIN O-MANNOSYL-TRANSFERASE TMTC1"/>
    <property type="match status" value="1"/>
</dbReference>
<dbReference type="Proteomes" id="UP000197153">
    <property type="component" value="Chromosome 1"/>
</dbReference>
<dbReference type="AlphaFoldDB" id="A0A248JQC0"/>
<evidence type="ECO:0000256" key="1">
    <source>
        <dbReference type="PROSITE-ProRule" id="PRU00339"/>
    </source>
</evidence>
<keyword evidence="1" id="KW-0802">TPR repeat</keyword>
<dbReference type="SMART" id="SM00028">
    <property type="entry name" value="TPR"/>
    <property type="match status" value="7"/>
</dbReference>
<dbReference type="PANTHER" id="PTHR44809">
    <property type="match status" value="1"/>
</dbReference>
<dbReference type="InterPro" id="IPR019734">
    <property type="entry name" value="TPR_rpt"/>
</dbReference>
<keyword evidence="3" id="KW-1185">Reference proteome</keyword>
<dbReference type="EMBL" id="CP022110">
    <property type="protein sequence ID" value="ASG20953.1"/>
    <property type="molecule type" value="Genomic_DNA"/>
</dbReference>
<dbReference type="InterPro" id="IPR052943">
    <property type="entry name" value="TMTC_O-mannosyl-trnsfr"/>
</dbReference>
<organism evidence="2 3">
    <name type="scientific">Nitrospirillum viridazoti CBAmc</name>
    <dbReference type="NCBI Taxonomy" id="1441467"/>
    <lineage>
        <taxon>Bacteria</taxon>
        <taxon>Pseudomonadati</taxon>
        <taxon>Pseudomonadota</taxon>
        <taxon>Alphaproteobacteria</taxon>
        <taxon>Rhodospirillales</taxon>
        <taxon>Azospirillaceae</taxon>
        <taxon>Nitrospirillum</taxon>
        <taxon>Nitrospirillum viridazoti</taxon>
    </lineage>
</organism>
<accession>A0A248JQC0</accession>
<reference evidence="2 3" key="1">
    <citation type="submission" date="2017-06" db="EMBL/GenBank/DDBJ databases">
        <title>Complete genome sequence of Nitrospirillum amazonense strain CBAmC, an endophytic nitrogen-fixing and plant growth-promoting bacterium, isolated from sugarcane.</title>
        <authorList>
            <person name="Schwab S."/>
            <person name="dos Santos Teixeira K.R."/>
            <person name="Simoes Araujo J.L."/>
            <person name="Soares Vidal M."/>
            <person name="Borges de Freitas H.R."/>
            <person name="Rivello Crivelaro A.L."/>
            <person name="Bueno de Camargo Nunes A."/>
            <person name="dos Santos C.M."/>
            <person name="Palmeira da Silva Rosa D."/>
            <person name="da Silva Padilha D."/>
            <person name="da Silva E."/>
            <person name="Araujo Terra L."/>
            <person name="Soares Mendes V."/>
            <person name="Farinelli L."/>
            <person name="Magalhaes Cruz L."/>
            <person name="Baldani J.I."/>
        </authorList>
    </citation>
    <scope>NUCLEOTIDE SEQUENCE [LARGE SCALE GENOMIC DNA]</scope>
    <source>
        <strain evidence="2 3">CBAmC</strain>
    </source>
</reference>
<sequence length="609" mass="65709">MAPEAPRTRSMRTVGEVLAVALEHHRAGRLADAGALYASLLAQEPEQPDALHLLGVATAQAGRAAEAEPLIARAIAQRPGVADFHANHAQVLDTLGRTDEALTAYTQALRLNPSHADALRNMARLLARLERLSAAADALRACVERTPDDLPTVTELARLCERLGRGGEAETWYRHVLARDPFNILALNNLGELKRRAGDAAEAVSLLSRAVSAAPDAPLPRCALANTLTSLFRFEEAEAHLAEAARRRPDALLPHRDLGVLLRLLGRSEEALAAFQVAATLAPQDPVANFGVALCLLRLGRYREGFAHYRWRWPSAAKPPRHQGLPAWSTSASMGTPAGLRLLVWHEQGVGDTLMCLRFLPQLTAAGARLTIEVPASLAPLVAAQGYGAVVVDAQTPAPSAPSLAPLPWDAQVPMMDLPGRFCPEPAAMPWTGPYLKVDPGRKLRWTQMLGPKRGLRVGLFWQGNPDFPDDHWRSPGLAPLLPLLDVPGVEFVSLQMGPAKAALTDPVIPPGRIRDAAASIRDWADTAALVAGLDLVIGSDSACIHLAGALDIPAFLLLSPTTDWRWHDRGDTSPWYPSLRLFRQTRLGDWTAPMAAVKAALEERVAAR</sequence>
<dbReference type="Gene3D" id="3.40.50.2000">
    <property type="entry name" value="Glycogen Phosphorylase B"/>
    <property type="match status" value="1"/>
</dbReference>
<dbReference type="InterPro" id="IPR011990">
    <property type="entry name" value="TPR-like_helical_dom_sf"/>
</dbReference>
<protein>
    <submittedName>
        <fullName evidence="2">Uncharacterized protein</fullName>
    </submittedName>
</protein>
<feature type="repeat" description="TPR" evidence="1">
    <location>
        <begin position="82"/>
        <end position="115"/>
    </location>
</feature>
<evidence type="ECO:0000313" key="3">
    <source>
        <dbReference type="Proteomes" id="UP000197153"/>
    </source>
</evidence>
<dbReference type="PROSITE" id="PS50005">
    <property type="entry name" value="TPR"/>
    <property type="match status" value="2"/>
</dbReference>
<dbReference type="SUPFAM" id="SSF48452">
    <property type="entry name" value="TPR-like"/>
    <property type="match status" value="2"/>
</dbReference>
<proteinExistence type="predicted"/>
<dbReference type="SUPFAM" id="SSF53756">
    <property type="entry name" value="UDP-Glycosyltransferase/glycogen phosphorylase"/>
    <property type="match status" value="1"/>
</dbReference>